<reference evidence="8 9" key="1">
    <citation type="submission" date="2024-02" db="EMBL/GenBank/DDBJ databases">
        <title>Chromosome-scale genome assembly of the rough periwinkle Littorina saxatilis.</title>
        <authorList>
            <person name="De Jode A."/>
            <person name="Faria R."/>
            <person name="Formenti G."/>
            <person name="Sims Y."/>
            <person name="Smith T.P."/>
            <person name="Tracey A."/>
            <person name="Wood J.M.D."/>
            <person name="Zagrodzka Z.B."/>
            <person name="Johannesson K."/>
            <person name="Butlin R.K."/>
            <person name="Leder E.H."/>
        </authorList>
    </citation>
    <scope>NUCLEOTIDE SEQUENCE [LARGE SCALE GENOMIC DNA]</scope>
    <source>
        <strain evidence="8">Snail1</strain>
        <tissue evidence="8">Muscle</tissue>
    </source>
</reference>
<dbReference type="Proteomes" id="UP001374579">
    <property type="component" value="Unassembled WGS sequence"/>
</dbReference>
<proteinExistence type="predicted"/>
<dbReference type="Gene3D" id="3.40.50.2300">
    <property type="match status" value="2"/>
</dbReference>
<dbReference type="InterPro" id="IPR028082">
    <property type="entry name" value="Peripla_BP_I"/>
</dbReference>
<evidence type="ECO:0000256" key="5">
    <source>
        <dbReference type="ARBA" id="ARBA00023180"/>
    </source>
</evidence>
<evidence type="ECO:0000256" key="4">
    <source>
        <dbReference type="ARBA" id="ARBA00023136"/>
    </source>
</evidence>
<comment type="subcellular location">
    <subcellularLocation>
        <location evidence="1">Membrane</location>
    </subcellularLocation>
</comment>
<evidence type="ECO:0000256" key="6">
    <source>
        <dbReference type="SAM" id="Phobius"/>
    </source>
</evidence>
<sequence>MLDIVQRVGANYIQVIYDSSTAYAKALFDKLQDQVATPNSKYSKVCIAQSIPTIPRSDASQYKYIVDKLRDKSAAKVVIVILHAVEIEKVMDAILPLLKPEDDFLFLASESWGRRQGIIEGRTKLEGSLVLAQEIAVDQNFARYFADLDPTNSSVMNPWLKFFWETRLNCYFDKSFERRGKDPNNPKVPCPIHFADDYAQDSRVPFHIQAVKALVKGFHDALTETCGPTTRSTCPALSSAKLVTAMHKVKLDLYSTGQHVQVFDSNGDGLVGFKVLKISRDLAAAEDRVIYTEIGQWTDEVLKIDPDDVKAVTSVCPNAAECDRCFKAAQNSGQDSGQAAQGGVPVFVTAGMGAVLGVIVVILAVVIICLVRRHNVLTKNKRLNQIMRRPVAALEDRYSHEYDSPNCQNSDREELPPPLPPACHKRPSPTYLTPAMADMVESPTL</sequence>
<keyword evidence="4 6" id="KW-0472">Membrane</keyword>
<comment type="caution">
    <text evidence="8">The sequence shown here is derived from an EMBL/GenBank/DDBJ whole genome shotgun (WGS) entry which is preliminary data.</text>
</comment>
<keyword evidence="5" id="KW-0325">Glycoprotein</keyword>
<dbReference type="InterPro" id="IPR001828">
    <property type="entry name" value="ANF_lig-bd_rcpt"/>
</dbReference>
<organism evidence="8 9">
    <name type="scientific">Littorina saxatilis</name>
    <dbReference type="NCBI Taxonomy" id="31220"/>
    <lineage>
        <taxon>Eukaryota</taxon>
        <taxon>Metazoa</taxon>
        <taxon>Spiralia</taxon>
        <taxon>Lophotrochozoa</taxon>
        <taxon>Mollusca</taxon>
        <taxon>Gastropoda</taxon>
        <taxon>Caenogastropoda</taxon>
        <taxon>Littorinimorpha</taxon>
        <taxon>Littorinoidea</taxon>
        <taxon>Littorinidae</taxon>
        <taxon>Littorina</taxon>
    </lineage>
</organism>
<evidence type="ECO:0000259" key="7">
    <source>
        <dbReference type="Pfam" id="PF01094"/>
    </source>
</evidence>
<keyword evidence="2 6" id="KW-0812">Transmembrane</keyword>
<protein>
    <recommendedName>
        <fullName evidence="7">Receptor ligand binding region domain-containing protein</fullName>
    </recommendedName>
</protein>
<dbReference type="PANTHER" id="PTHR24060">
    <property type="entry name" value="METABOTROPIC GLUTAMATE RECEPTOR"/>
    <property type="match status" value="1"/>
</dbReference>
<dbReference type="EMBL" id="JBAMIC010000013">
    <property type="protein sequence ID" value="KAK7096867.1"/>
    <property type="molecule type" value="Genomic_DNA"/>
</dbReference>
<dbReference type="Pfam" id="PF01094">
    <property type="entry name" value="ANF_receptor"/>
    <property type="match status" value="1"/>
</dbReference>
<dbReference type="InterPro" id="IPR050726">
    <property type="entry name" value="mGluR"/>
</dbReference>
<evidence type="ECO:0000256" key="2">
    <source>
        <dbReference type="ARBA" id="ARBA00022692"/>
    </source>
</evidence>
<evidence type="ECO:0000256" key="3">
    <source>
        <dbReference type="ARBA" id="ARBA00022989"/>
    </source>
</evidence>
<evidence type="ECO:0000256" key="1">
    <source>
        <dbReference type="ARBA" id="ARBA00004370"/>
    </source>
</evidence>
<evidence type="ECO:0000313" key="9">
    <source>
        <dbReference type="Proteomes" id="UP001374579"/>
    </source>
</evidence>
<keyword evidence="9" id="KW-1185">Reference proteome</keyword>
<gene>
    <name evidence="8" type="ORF">V1264_003913</name>
</gene>
<name>A0AAN9B163_9CAEN</name>
<dbReference type="SUPFAM" id="SSF53822">
    <property type="entry name" value="Periplasmic binding protein-like I"/>
    <property type="match status" value="1"/>
</dbReference>
<accession>A0AAN9B163</accession>
<keyword evidence="3 6" id="KW-1133">Transmembrane helix</keyword>
<feature type="transmembrane region" description="Helical" evidence="6">
    <location>
        <begin position="346"/>
        <end position="371"/>
    </location>
</feature>
<dbReference type="AlphaFoldDB" id="A0AAN9B163"/>
<dbReference type="GO" id="GO:0016020">
    <property type="term" value="C:membrane"/>
    <property type="evidence" value="ECO:0007669"/>
    <property type="project" value="UniProtKB-SubCell"/>
</dbReference>
<feature type="domain" description="Receptor ligand binding region" evidence="7">
    <location>
        <begin position="1"/>
        <end position="279"/>
    </location>
</feature>
<evidence type="ECO:0000313" key="8">
    <source>
        <dbReference type="EMBL" id="KAK7096867.1"/>
    </source>
</evidence>